<proteinExistence type="inferred from homology"/>
<reference evidence="13" key="1">
    <citation type="submission" date="2023-07" db="EMBL/GenBank/DDBJ databases">
        <title>30 novel species of actinomycetes from the DSMZ collection.</title>
        <authorList>
            <person name="Nouioui I."/>
        </authorList>
    </citation>
    <scope>NUCLEOTIDE SEQUENCE [LARGE SCALE GENOMIC DNA]</scope>
    <source>
        <strain evidence="13">DSM 44399</strain>
    </source>
</reference>
<keyword evidence="13" id="KW-1185">Reference proteome</keyword>
<evidence type="ECO:0000256" key="4">
    <source>
        <dbReference type="ARBA" id="ARBA00011991"/>
    </source>
</evidence>
<keyword evidence="6 11" id="KW-0169">Cobalamin biosynthesis</keyword>
<evidence type="ECO:0000256" key="11">
    <source>
        <dbReference type="HAMAP-Rule" id="MF_00230"/>
    </source>
</evidence>
<dbReference type="EC" id="2.4.2.21" evidence="4 11"/>
<dbReference type="PANTHER" id="PTHR43463:SF1">
    <property type="entry name" value="NICOTINATE-NUCLEOTIDE--DIMETHYLBENZIMIDAZOLE PHOSPHORIBOSYLTRANSFERASE"/>
    <property type="match status" value="1"/>
</dbReference>
<comment type="pathway">
    <text evidence="2 11">Nucleoside biosynthesis; alpha-ribazole biosynthesis; alpha-ribazole from 5,6-dimethylbenzimidazole: step 1/2.</text>
</comment>
<gene>
    <name evidence="11 12" type="primary">cobT</name>
    <name evidence="12" type="ORF">RM423_08285</name>
</gene>
<dbReference type="RefSeq" id="WP_311422548.1">
    <property type="nucleotide sequence ID" value="NZ_JAVREH010000007.1"/>
</dbReference>
<feature type="active site" description="Proton acceptor" evidence="11">
    <location>
        <position position="327"/>
    </location>
</feature>
<evidence type="ECO:0000256" key="5">
    <source>
        <dbReference type="ARBA" id="ARBA00015486"/>
    </source>
</evidence>
<evidence type="ECO:0000256" key="9">
    <source>
        <dbReference type="ARBA" id="ARBA00030686"/>
    </source>
</evidence>
<keyword evidence="7 11" id="KW-0328">Glycosyltransferase</keyword>
<evidence type="ECO:0000256" key="2">
    <source>
        <dbReference type="ARBA" id="ARBA00005049"/>
    </source>
</evidence>
<dbReference type="NCBIfam" id="TIGR03160">
    <property type="entry name" value="cobT_DBIPRT"/>
    <property type="match status" value="1"/>
</dbReference>
<evidence type="ECO:0000256" key="8">
    <source>
        <dbReference type="ARBA" id="ARBA00022679"/>
    </source>
</evidence>
<protein>
    <recommendedName>
        <fullName evidence="5 11">Nicotinate-nucleotide--dimethylbenzimidazole phosphoribosyltransferase</fullName>
        <shortName evidence="11">NN:DBI PRT</shortName>
        <ecNumber evidence="4 11">2.4.2.21</ecNumber>
    </recommendedName>
    <alternativeName>
        <fullName evidence="9 11">N(1)-alpha-phosphoribosyltransferase</fullName>
    </alternativeName>
</protein>
<dbReference type="Gene3D" id="1.10.1610.10">
    <property type="match status" value="1"/>
</dbReference>
<evidence type="ECO:0000313" key="13">
    <source>
        <dbReference type="Proteomes" id="UP001183176"/>
    </source>
</evidence>
<dbReference type="SUPFAM" id="SSF52733">
    <property type="entry name" value="Nicotinate mononucleotide:5,6-dimethylbenzimidazole phosphoribosyltransferase (CobT)"/>
    <property type="match status" value="1"/>
</dbReference>
<comment type="catalytic activity">
    <reaction evidence="10 11">
        <text>5,6-dimethylbenzimidazole + nicotinate beta-D-ribonucleotide = alpha-ribazole 5'-phosphate + nicotinate + H(+)</text>
        <dbReference type="Rhea" id="RHEA:11196"/>
        <dbReference type="ChEBI" id="CHEBI:15378"/>
        <dbReference type="ChEBI" id="CHEBI:15890"/>
        <dbReference type="ChEBI" id="CHEBI:32544"/>
        <dbReference type="ChEBI" id="CHEBI:57502"/>
        <dbReference type="ChEBI" id="CHEBI:57918"/>
        <dbReference type="EC" id="2.4.2.21"/>
    </reaction>
</comment>
<dbReference type="Proteomes" id="UP001183176">
    <property type="component" value="Unassembled WGS sequence"/>
</dbReference>
<dbReference type="CDD" id="cd02439">
    <property type="entry name" value="DMB-PRT_CobT"/>
    <property type="match status" value="1"/>
</dbReference>
<comment type="similarity">
    <text evidence="3 11">Belongs to the CobT family.</text>
</comment>
<dbReference type="InterPro" id="IPR023195">
    <property type="entry name" value="Nict_dMeBzImd_PRibTrfase_N"/>
</dbReference>
<evidence type="ECO:0000256" key="6">
    <source>
        <dbReference type="ARBA" id="ARBA00022573"/>
    </source>
</evidence>
<keyword evidence="8 11" id="KW-0808">Transferase</keyword>
<dbReference type="GO" id="GO:0008939">
    <property type="term" value="F:nicotinate-nucleotide-dimethylbenzimidazole phosphoribosyltransferase activity"/>
    <property type="evidence" value="ECO:0007669"/>
    <property type="project" value="UniProtKB-EC"/>
</dbReference>
<dbReference type="Gene3D" id="3.40.50.10210">
    <property type="match status" value="1"/>
</dbReference>
<evidence type="ECO:0000313" key="12">
    <source>
        <dbReference type="EMBL" id="MDT0261392.1"/>
    </source>
</evidence>
<accession>A0ABU2J8T6</accession>
<comment type="caution">
    <text evidence="12">The sequence shown here is derived from an EMBL/GenBank/DDBJ whole genome shotgun (WGS) entry which is preliminary data.</text>
</comment>
<dbReference type="PANTHER" id="PTHR43463">
    <property type="entry name" value="NICOTINATE-NUCLEOTIDE--DIMETHYLBENZIMIDAZOLE PHOSPHORIBOSYLTRANSFERASE"/>
    <property type="match status" value="1"/>
</dbReference>
<dbReference type="InterPro" id="IPR017846">
    <property type="entry name" value="Nict_dMeBzImd_PRibTrfase_bact"/>
</dbReference>
<dbReference type="InterPro" id="IPR003200">
    <property type="entry name" value="Nict_dMeBzImd_PRibTrfase"/>
</dbReference>
<dbReference type="NCBIfam" id="NF000996">
    <property type="entry name" value="PRK00105.1"/>
    <property type="match status" value="1"/>
</dbReference>
<name>A0ABU2J8T6_9ACTN</name>
<evidence type="ECO:0000256" key="1">
    <source>
        <dbReference type="ARBA" id="ARBA00002197"/>
    </source>
</evidence>
<dbReference type="Pfam" id="PF02277">
    <property type="entry name" value="DBI_PRT"/>
    <property type="match status" value="1"/>
</dbReference>
<sequence>MTEAPRTPLQAALDGIDYPDSDSAHAAKVRQAELTKPAGSLGLLEELSIWASSVQGRCPPHSFERTRVVVFAGDHGIAAAGVSAYPAEVTAQMVGNILAGGAAVSVLAAAADAGVRLVDMSVDADTSQEVSRSDISRYKVRRSTGRIDTEDALTANEAERAIEAGIRVADEEIDAGVELLIAGDLGIGNTTPASVLVSVLTDTEPIKVVGRGTGIDDAGWIRKCAAIRDARRRAWPHRDDLSRLLAIAGGADLAAMTGFLLQAANRRTPVLLDGLVVSAAALTAQLGNPRVVRWFQAAHLSAEPAHDLALRRLGLTPVLDLGMRLGEGTGALVALPILRAATRTLAEMSTFDEAAVSTSVSTGFDPA</sequence>
<comment type="function">
    <text evidence="1 11">Catalyzes the synthesis of alpha-ribazole-5'-phosphate from nicotinate mononucleotide (NAMN) and 5,6-dimethylbenzimidazole (DMB).</text>
</comment>
<dbReference type="HAMAP" id="MF_00230">
    <property type="entry name" value="CobT"/>
    <property type="match status" value="1"/>
</dbReference>
<evidence type="ECO:0000256" key="3">
    <source>
        <dbReference type="ARBA" id="ARBA00007110"/>
    </source>
</evidence>
<dbReference type="InterPro" id="IPR036087">
    <property type="entry name" value="Nict_dMeBzImd_PRibTrfase_sf"/>
</dbReference>
<evidence type="ECO:0000256" key="10">
    <source>
        <dbReference type="ARBA" id="ARBA00047340"/>
    </source>
</evidence>
<organism evidence="12 13">
    <name type="scientific">Jatrophihabitans lederbergiae</name>
    <dbReference type="NCBI Taxonomy" id="3075547"/>
    <lineage>
        <taxon>Bacteria</taxon>
        <taxon>Bacillati</taxon>
        <taxon>Actinomycetota</taxon>
        <taxon>Actinomycetes</taxon>
        <taxon>Jatrophihabitantales</taxon>
        <taxon>Jatrophihabitantaceae</taxon>
        <taxon>Jatrophihabitans</taxon>
    </lineage>
</organism>
<evidence type="ECO:0000256" key="7">
    <source>
        <dbReference type="ARBA" id="ARBA00022676"/>
    </source>
</evidence>
<dbReference type="EMBL" id="JAVREH010000007">
    <property type="protein sequence ID" value="MDT0261392.1"/>
    <property type="molecule type" value="Genomic_DNA"/>
</dbReference>